<accession>A0A6L5YFH4</accession>
<evidence type="ECO:0000259" key="3">
    <source>
        <dbReference type="Pfam" id="PF21447"/>
    </source>
</evidence>
<comment type="caution">
    <text evidence="4">The sequence shown here is derived from an EMBL/GenBank/DDBJ whole genome shotgun (WGS) entry which is preliminary data.</text>
</comment>
<dbReference type="SUPFAM" id="SSF109604">
    <property type="entry name" value="HD-domain/PDEase-like"/>
    <property type="match status" value="1"/>
</dbReference>
<keyword evidence="5" id="KW-1185">Reference proteome</keyword>
<dbReference type="InterPro" id="IPR048950">
    <property type="entry name" value="Ppx_GppA_C"/>
</dbReference>
<evidence type="ECO:0000313" key="5">
    <source>
        <dbReference type="Proteomes" id="UP000476055"/>
    </source>
</evidence>
<organism evidence="4 5">
    <name type="scientific">Waltera intestinalis</name>
    <dbReference type="NCBI Taxonomy" id="2606635"/>
    <lineage>
        <taxon>Bacteria</taxon>
        <taxon>Bacillati</taxon>
        <taxon>Bacillota</taxon>
        <taxon>Clostridia</taxon>
        <taxon>Lachnospirales</taxon>
        <taxon>Lachnospiraceae</taxon>
        <taxon>Waltera</taxon>
    </lineage>
</organism>
<dbReference type="Pfam" id="PF21447">
    <property type="entry name" value="Ppx-GppA_III"/>
    <property type="match status" value="1"/>
</dbReference>
<dbReference type="Gene3D" id="3.30.420.40">
    <property type="match status" value="1"/>
</dbReference>
<feature type="domain" description="Ppx/GppA phosphatase C-terminal" evidence="3">
    <location>
        <begin position="328"/>
        <end position="485"/>
    </location>
</feature>
<dbReference type="Pfam" id="PF02541">
    <property type="entry name" value="Ppx-GppA"/>
    <property type="match status" value="1"/>
</dbReference>
<dbReference type="GO" id="GO:0016462">
    <property type="term" value="F:pyrophosphatase activity"/>
    <property type="evidence" value="ECO:0007669"/>
    <property type="project" value="TreeGrafter"/>
</dbReference>
<dbReference type="Proteomes" id="UP000476055">
    <property type="component" value="Unassembled WGS sequence"/>
</dbReference>
<dbReference type="SUPFAM" id="SSF53067">
    <property type="entry name" value="Actin-like ATPase domain"/>
    <property type="match status" value="2"/>
</dbReference>
<name>A0A6L5YFH4_9FIRM</name>
<protein>
    <submittedName>
        <fullName evidence="4">HD domain-containing protein</fullName>
    </submittedName>
</protein>
<evidence type="ECO:0000313" key="4">
    <source>
        <dbReference type="EMBL" id="MST56853.1"/>
    </source>
</evidence>
<evidence type="ECO:0000256" key="1">
    <source>
        <dbReference type="ARBA" id="ARBA00007125"/>
    </source>
</evidence>
<sequence length="516" mass="58770">MSVKTFAAIDVGSFELTMKIFDFSGKNTMREIDCIRQRIDLGSDTYANGKISNEKMDDLCHTLKEFSQIMEAYKVIAYKAYGTSAIRETENTLILQDQIEQRTGIRVEILSNSEQRFLDYKSIASKGETFRRIIEEKTAILDIGGGSIQISLFDKDTLVSTQNLRLGVLRLQELLNHLNAGSTQMEQLVDELATAQLDDYKKLYLKDREIKNIIIVDDYLSPWAVRKAHERGDGNAMVDSKAFYQLMEALRTRGTTELAKRMDIAEEKVPLVYISAVLTKRIAELMGAALIWAPGVTLCDGIAYEYAEQNKLLRGEHDFAEDIIACAMNISKRYNGSTRRADTLEHITTTIFDSMKKVHGMGQRERLYLRLAAILHDCGKYISMINIGEASYDIIMATEMIGLSHMEREIVANVVRFNHSNFVYYGQAQDRPQGLDKESYLTVAKLTAILRLANSLDRSHKQKMKGVKAVLQDNELILKIDSQEDITLERGFFQTNTEFFKEVYSITPVIRQKKKF</sequence>
<dbReference type="PANTHER" id="PTHR30005">
    <property type="entry name" value="EXOPOLYPHOSPHATASE"/>
    <property type="match status" value="1"/>
</dbReference>
<dbReference type="CDD" id="cd24006">
    <property type="entry name" value="ASKHA_NBD_PPX_GppA"/>
    <property type="match status" value="1"/>
</dbReference>
<dbReference type="InterPro" id="IPR050273">
    <property type="entry name" value="GppA/Ppx_hydrolase"/>
</dbReference>
<comment type="similarity">
    <text evidence="1">Belongs to the GppA/Ppx family.</text>
</comment>
<feature type="domain" description="Ppx/GppA phosphatase N-terminal" evidence="2">
    <location>
        <begin position="30"/>
        <end position="208"/>
    </location>
</feature>
<evidence type="ECO:0000259" key="2">
    <source>
        <dbReference type="Pfam" id="PF02541"/>
    </source>
</evidence>
<dbReference type="Gene3D" id="1.10.3210.10">
    <property type="entry name" value="Hypothetical protein af1432"/>
    <property type="match status" value="1"/>
</dbReference>
<dbReference type="AlphaFoldDB" id="A0A6L5YFH4"/>
<dbReference type="InterPro" id="IPR003695">
    <property type="entry name" value="Ppx_GppA_N"/>
</dbReference>
<proteinExistence type="inferred from homology"/>
<dbReference type="InterPro" id="IPR043129">
    <property type="entry name" value="ATPase_NBD"/>
</dbReference>
<dbReference type="Gene3D" id="3.30.420.150">
    <property type="entry name" value="Exopolyphosphatase. Domain 2"/>
    <property type="match status" value="1"/>
</dbReference>
<gene>
    <name evidence="4" type="ORF">FYJ59_01070</name>
</gene>
<dbReference type="EMBL" id="VUMU01000001">
    <property type="protein sequence ID" value="MST56853.1"/>
    <property type="molecule type" value="Genomic_DNA"/>
</dbReference>
<dbReference type="PANTHER" id="PTHR30005:SF0">
    <property type="entry name" value="RETROGRADE REGULATION PROTEIN 2"/>
    <property type="match status" value="1"/>
</dbReference>
<dbReference type="RefSeq" id="WP_154494909.1">
    <property type="nucleotide sequence ID" value="NZ_VUMU01000001.1"/>
</dbReference>
<reference evidence="4 5" key="1">
    <citation type="submission" date="2019-08" db="EMBL/GenBank/DDBJ databases">
        <title>In-depth cultivation of the pig gut microbiome towards novel bacterial diversity and tailored functional studies.</title>
        <authorList>
            <person name="Wylensek D."/>
            <person name="Hitch T.C.A."/>
            <person name="Clavel T."/>
        </authorList>
    </citation>
    <scope>NUCLEOTIDE SEQUENCE [LARGE SCALE GENOMIC DNA]</scope>
    <source>
        <strain evidence="4 5">WCA3-601-WT-6H</strain>
    </source>
</reference>